<dbReference type="InterPro" id="IPR020845">
    <property type="entry name" value="AMP-binding_CS"/>
</dbReference>
<dbReference type="OMA" id="EWIVRDS"/>
<name>R7YVL8_CONA1</name>
<dbReference type="Gene3D" id="3.40.50.12780">
    <property type="entry name" value="N-terminal domain of ligase-like"/>
    <property type="match status" value="1"/>
</dbReference>
<evidence type="ECO:0000256" key="1">
    <source>
        <dbReference type="ARBA" id="ARBA00022741"/>
    </source>
</evidence>
<dbReference type="GO" id="GO:0005783">
    <property type="term" value="C:endoplasmic reticulum"/>
    <property type="evidence" value="ECO:0007669"/>
    <property type="project" value="TreeGrafter"/>
</dbReference>
<dbReference type="GO" id="GO:0005524">
    <property type="term" value="F:ATP binding"/>
    <property type="evidence" value="ECO:0007669"/>
    <property type="project" value="UniProtKB-KW"/>
</dbReference>
<dbReference type="eggNOG" id="KOG1256">
    <property type="taxonomic scope" value="Eukaryota"/>
</dbReference>
<dbReference type="RefSeq" id="XP_007781176.1">
    <property type="nucleotide sequence ID" value="XM_007782986.1"/>
</dbReference>
<dbReference type="InterPro" id="IPR000873">
    <property type="entry name" value="AMP-dep_synth/lig_dom"/>
</dbReference>
<feature type="domain" description="AMP-dependent synthetase/ligase" evidence="4">
    <location>
        <begin position="71"/>
        <end position="516"/>
    </location>
</feature>
<keyword evidence="1" id="KW-0547">Nucleotide-binding</keyword>
<dbReference type="EMBL" id="JH767576">
    <property type="protein sequence ID" value="EON65859.1"/>
    <property type="molecule type" value="Genomic_DNA"/>
</dbReference>
<evidence type="ECO:0000259" key="4">
    <source>
        <dbReference type="Pfam" id="PF00501"/>
    </source>
</evidence>
<dbReference type="GeneID" id="19902412"/>
<dbReference type="PANTHER" id="PTHR43272:SF33">
    <property type="entry name" value="AMP-BINDING DOMAIN-CONTAINING PROTEIN-RELATED"/>
    <property type="match status" value="1"/>
</dbReference>
<dbReference type="PANTHER" id="PTHR43272">
    <property type="entry name" value="LONG-CHAIN-FATTY-ACID--COA LIGASE"/>
    <property type="match status" value="1"/>
</dbReference>
<evidence type="ECO:0000256" key="2">
    <source>
        <dbReference type="ARBA" id="ARBA00022840"/>
    </source>
</evidence>
<dbReference type="PROSITE" id="PS00455">
    <property type="entry name" value="AMP_BINDING"/>
    <property type="match status" value="1"/>
</dbReference>
<gene>
    <name evidence="5" type="ORF">W97_05101</name>
</gene>
<dbReference type="GO" id="GO:0004467">
    <property type="term" value="F:long-chain fatty acid-CoA ligase activity"/>
    <property type="evidence" value="ECO:0007669"/>
    <property type="project" value="TreeGrafter"/>
</dbReference>
<dbReference type="HOGENOM" id="CLU_000022_45_4_1"/>
<keyword evidence="2" id="KW-0067">ATP-binding</keyword>
<dbReference type="Proteomes" id="UP000016924">
    <property type="component" value="Unassembled WGS sequence"/>
</dbReference>
<evidence type="ECO:0000313" key="6">
    <source>
        <dbReference type="Proteomes" id="UP000016924"/>
    </source>
</evidence>
<dbReference type="SUPFAM" id="SSF56801">
    <property type="entry name" value="Acetyl-CoA synthetase-like"/>
    <property type="match status" value="1"/>
</dbReference>
<evidence type="ECO:0000313" key="5">
    <source>
        <dbReference type="EMBL" id="EON65859.1"/>
    </source>
</evidence>
<dbReference type="AlphaFoldDB" id="R7YVL8"/>
<dbReference type="GO" id="GO:0016020">
    <property type="term" value="C:membrane"/>
    <property type="evidence" value="ECO:0007669"/>
    <property type="project" value="TreeGrafter"/>
</dbReference>
<organism evidence="5 6">
    <name type="scientific">Coniosporium apollinis (strain CBS 100218)</name>
    <name type="common">Rock-inhabiting black yeast</name>
    <dbReference type="NCBI Taxonomy" id="1168221"/>
    <lineage>
        <taxon>Eukaryota</taxon>
        <taxon>Fungi</taxon>
        <taxon>Dikarya</taxon>
        <taxon>Ascomycota</taxon>
        <taxon>Pezizomycotina</taxon>
        <taxon>Dothideomycetes</taxon>
        <taxon>Dothideomycetes incertae sedis</taxon>
        <taxon>Coniosporium</taxon>
    </lineage>
</organism>
<keyword evidence="6" id="KW-1185">Reference proteome</keyword>
<dbReference type="STRING" id="1168221.R7YVL8"/>
<feature type="region of interest" description="Disordered" evidence="3">
    <location>
        <begin position="1"/>
        <end position="37"/>
    </location>
</feature>
<dbReference type="OrthoDB" id="1700726at2759"/>
<protein>
    <recommendedName>
        <fullName evidence="4">AMP-dependent synthetase/ligase domain-containing protein</fullName>
    </recommendedName>
</protein>
<sequence length="713" mass="78850">MPRYPSSRPLHLQRAEELQKPPPNGQPVSVALPNSEKQGRSKIYRHWRFQDGLIESLDPSVRTAHDMFEISANRRPEALFLGHRPYDSIKQTFGPYEWMDYGTAQRRMANLGVGLIELHAREGITGTQYGVGLWCQNRPEWQITDLACMSQSLFTVSLYDTLGPDASEHIIRHANLTCVVASLNHIPSLLKLKPRLPNLKLIIALDPLEPATHKQAAPSDKTLLSFLSGSLVLDLKIISITEAEALGASLNRPCNPPAPSDIITVNYTSGTIGPPKGVVLTHYNAVASSSASMIVTTHKEDDVLCSYLPLAHIYGRMLEHVSMYAGTRIGYFHGNVLELVDDLKLLKPTSFPSVPRLLNRLGGTIKSRTVDVPGFEGDLSRRVIKTKLANISRKDNPTNKHTTYDMTWGKKIAATLGLERVRSIVSGSAPLDPDLQTFFSIVFSTRVLQGYGLTEAYAIALAQPDGDLSTGNCGGVSACNEACLLSVPEMDYTVDDKPNPRGELLLRGNNIFKEYYKLPEETSKAFTEDGWFKTGDICMVDSLGRFTIIDRKKNVLKLAQGEYISPERIEGVYLSACNYLAQAYVHGDSLQNFLIAILGVEPDSFAAFASRVLGRQIQSTDLGAIQSACGEEQVKAAVLKELDAVGWRNKFPGYERVRNVWLALEPFTIENGLLTPTFKLKRPVAAKKYRAVLDRLYKEALDAEAAQPLKVKL</sequence>
<dbReference type="InterPro" id="IPR042099">
    <property type="entry name" value="ANL_N_sf"/>
</dbReference>
<proteinExistence type="predicted"/>
<evidence type="ECO:0000256" key="3">
    <source>
        <dbReference type="SAM" id="MobiDB-lite"/>
    </source>
</evidence>
<reference evidence="6" key="1">
    <citation type="submission" date="2012-06" db="EMBL/GenBank/DDBJ databases">
        <title>The genome sequence of Coniosporium apollinis CBS 100218.</title>
        <authorList>
            <consortium name="The Broad Institute Genome Sequencing Platform"/>
            <person name="Cuomo C."/>
            <person name="Gorbushina A."/>
            <person name="Noack S."/>
            <person name="Walker B."/>
            <person name="Young S.K."/>
            <person name="Zeng Q."/>
            <person name="Gargeya S."/>
            <person name="Fitzgerald M."/>
            <person name="Haas B."/>
            <person name="Abouelleil A."/>
            <person name="Alvarado L."/>
            <person name="Arachchi H.M."/>
            <person name="Berlin A.M."/>
            <person name="Chapman S.B."/>
            <person name="Goldberg J."/>
            <person name="Griggs A."/>
            <person name="Gujja S."/>
            <person name="Hansen M."/>
            <person name="Howarth C."/>
            <person name="Imamovic A."/>
            <person name="Larimer J."/>
            <person name="McCowan C."/>
            <person name="Montmayeur A."/>
            <person name="Murphy C."/>
            <person name="Neiman D."/>
            <person name="Pearson M."/>
            <person name="Priest M."/>
            <person name="Roberts A."/>
            <person name="Saif S."/>
            <person name="Shea T."/>
            <person name="Sisk P."/>
            <person name="Sykes S."/>
            <person name="Wortman J."/>
            <person name="Nusbaum C."/>
            <person name="Birren B."/>
        </authorList>
    </citation>
    <scope>NUCLEOTIDE SEQUENCE [LARGE SCALE GENOMIC DNA]</scope>
    <source>
        <strain evidence="6">CBS 100218</strain>
    </source>
</reference>
<accession>R7YVL8</accession>
<dbReference type="Pfam" id="PF00501">
    <property type="entry name" value="AMP-binding"/>
    <property type="match status" value="1"/>
</dbReference>